<dbReference type="HOGENOM" id="CLU_849913_0_0_1"/>
<evidence type="ECO:0000256" key="2">
    <source>
        <dbReference type="SAM" id="SignalP"/>
    </source>
</evidence>
<reference evidence="3 4" key="1">
    <citation type="journal article" date="2009" name="Nature">
        <title>Evolution of pathogenicity and sexual reproduction in eight Candida genomes.</title>
        <authorList>
            <person name="Butler G."/>
            <person name="Rasmussen M.D."/>
            <person name="Lin M.F."/>
            <person name="Santos M.A."/>
            <person name="Sakthikumar S."/>
            <person name="Munro C.A."/>
            <person name="Rheinbay E."/>
            <person name="Grabherr M."/>
            <person name="Forche A."/>
            <person name="Reedy J.L."/>
            <person name="Agrafioti I."/>
            <person name="Arnaud M.B."/>
            <person name="Bates S."/>
            <person name="Brown A.J."/>
            <person name="Brunke S."/>
            <person name="Costanzo M.C."/>
            <person name="Fitzpatrick D.A."/>
            <person name="de Groot P.W."/>
            <person name="Harris D."/>
            <person name="Hoyer L.L."/>
            <person name="Hube B."/>
            <person name="Klis F.M."/>
            <person name="Kodira C."/>
            <person name="Lennard N."/>
            <person name="Logue M.E."/>
            <person name="Martin R."/>
            <person name="Neiman A.M."/>
            <person name="Nikolaou E."/>
            <person name="Quail M.A."/>
            <person name="Quinn J."/>
            <person name="Santos M.C."/>
            <person name="Schmitzberger F.F."/>
            <person name="Sherlock G."/>
            <person name="Shah P."/>
            <person name="Silverstein K.A."/>
            <person name="Skrzypek M.S."/>
            <person name="Soll D."/>
            <person name="Staggs R."/>
            <person name="Stansfield I."/>
            <person name="Stumpf M.P."/>
            <person name="Sudbery P.E."/>
            <person name="Srikantha T."/>
            <person name="Zeng Q."/>
            <person name="Berman J."/>
            <person name="Berriman M."/>
            <person name="Heitman J."/>
            <person name="Gow N.A."/>
            <person name="Lorenz M.C."/>
            <person name="Birren B.W."/>
            <person name="Kellis M."/>
            <person name="Cuomo C.A."/>
        </authorList>
    </citation>
    <scope>NUCLEOTIDE SEQUENCE [LARGE SCALE GENOMIC DNA]</scope>
    <source>
        <strain evidence="4">ATCC MYA-3404 / T1</strain>
    </source>
</reference>
<evidence type="ECO:0008006" key="5">
    <source>
        <dbReference type="Google" id="ProtNLM"/>
    </source>
</evidence>
<name>C5M7T7_CANTT</name>
<feature type="compositionally biased region" description="Basic and acidic residues" evidence="1">
    <location>
        <begin position="85"/>
        <end position="94"/>
    </location>
</feature>
<dbReference type="GeneID" id="8297577"/>
<dbReference type="Proteomes" id="UP000002037">
    <property type="component" value="Unassembled WGS sequence"/>
</dbReference>
<dbReference type="Gene3D" id="3.40.50.150">
    <property type="entry name" value="Vaccinia Virus protein VP39"/>
    <property type="match status" value="1"/>
</dbReference>
<dbReference type="EMBL" id="GG692397">
    <property type="protein sequence ID" value="EER33641.1"/>
    <property type="molecule type" value="Genomic_DNA"/>
</dbReference>
<feature type="region of interest" description="Disordered" evidence="1">
    <location>
        <begin position="85"/>
        <end position="105"/>
    </location>
</feature>
<dbReference type="PANTHER" id="PTHR43861">
    <property type="entry name" value="TRANS-ACONITATE 2-METHYLTRANSFERASE-RELATED"/>
    <property type="match status" value="1"/>
</dbReference>
<dbReference type="eggNOG" id="KOG1270">
    <property type="taxonomic scope" value="Eukaryota"/>
</dbReference>
<proteinExistence type="predicted"/>
<gene>
    <name evidence="3" type="ORF">CTRG_02459</name>
</gene>
<evidence type="ECO:0000313" key="4">
    <source>
        <dbReference type="Proteomes" id="UP000002037"/>
    </source>
</evidence>
<dbReference type="InterPro" id="IPR029063">
    <property type="entry name" value="SAM-dependent_MTases_sf"/>
</dbReference>
<dbReference type="OrthoDB" id="3647at2759"/>
<dbReference type="Pfam" id="PF13489">
    <property type="entry name" value="Methyltransf_23"/>
    <property type="match status" value="1"/>
</dbReference>
<dbReference type="AlphaFoldDB" id="C5M7T7"/>
<evidence type="ECO:0000256" key="1">
    <source>
        <dbReference type="SAM" id="MobiDB-lite"/>
    </source>
</evidence>
<keyword evidence="2" id="KW-0732">Signal</keyword>
<evidence type="ECO:0000313" key="3">
    <source>
        <dbReference type="EMBL" id="EER33641.1"/>
    </source>
</evidence>
<dbReference type="RefSeq" id="XP_002548162.1">
    <property type="nucleotide sequence ID" value="XM_002548116.1"/>
</dbReference>
<feature type="chain" id="PRO_5002952755" description="Methyltransferase domain-containing protein" evidence="2">
    <location>
        <begin position="23"/>
        <end position="339"/>
    </location>
</feature>
<dbReference type="VEuPathDB" id="FungiDB:CTRG_02459"/>
<organism evidence="3 4">
    <name type="scientific">Candida tropicalis (strain ATCC MYA-3404 / T1)</name>
    <name type="common">Yeast</name>
    <dbReference type="NCBI Taxonomy" id="294747"/>
    <lineage>
        <taxon>Eukaryota</taxon>
        <taxon>Fungi</taxon>
        <taxon>Dikarya</taxon>
        <taxon>Ascomycota</taxon>
        <taxon>Saccharomycotina</taxon>
        <taxon>Pichiomycetes</taxon>
        <taxon>Debaryomycetaceae</taxon>
        <taxon>Candida/Lodderomyces clade</taxon>
        <taxon>Candida</taxon>
    </lineage>
</organism>
<dbReference type="KEGG" id="ctp:CTRG_02459"/>
<accession>C5M7T7</accession>
<keyword evidence="4" id="KW-1185">Reference proteome</keyword>
<protein>
    <recommendedName>
        <fullName evidence="5">Methyltransferase domain-containing protein</fullName>
    </recommendedName>
</protein>
<sequence length="339" mass="38583">MYKYPNINILLFLFCISTPTSALSSLFSNTSSTMSNHKETVDANLAIFNSEFAIKYDNKESQQTLALLFAKFLLEYDFKNPTTRKTLEETEKPLGDPTKPLNGFTRENILPDPETYLQKYPDTIFKPGMKLLDFACGTGMVTELFAPYVKGGELIGMDISSVWLERFNERSKQFSDPIMKSFVYDVLDESKQEELKQFEGEFDGIICTIAYHHIFNYEQVTKKLATFLKPKGWLFIVDFYNEDVEKPGVNVSKAVQHMGGLKVDKLNHTLSDIAGLSNVSSAREFKTWIWQPESFISTHLNQATIDKLNNGELQKRTVADGDVEYLVESSLIYAVGQRV</sequence>
<dbReference type="CDD" id="cd02440">
    <property type="entry name" value="AdoMet_MTases"/>
    <property type="match status" value="1"/>
</dbReference>
<dbReference type="STRING" id="294747.C5M7T7"/>
<dbReference type="SUPFAM" id="SSF53335">
    <property type="entry name" value="S-adenosyl-L-methionine-dependent methyltransferases"/>
    <property type="match status" value="1"/>
</dbReference>
<feature type="signal peptide" evidence="2">
    <location>
        <begin position="1"/>
        <end position="22"/>
    </location>
</feature>